<keyword evidence="8 9" id="KW-0472">Membrane</keyword>
<dbReference type="InterPro" id="IPR050291">
    <property type="entry name" value="CDF_Transporter"/>
</dbReference>
<dbReference type="GO" id="GO:0006826">
    <property type="term" value="P:iron ion transport"/>
    <property type="evidence" value="ECO:0007669"/>
    <property type="project" value="UniProtKB-KW"/>
</dbReference>
<keyword evidence="3" id="KW-0813">Transport</keyword>
<keyword evidence="7 9" id="KW-1133">Transmembrane helix</keyword>
<evidence type="ECO:0000313" key="12">
    <source>
        <dbReference type="EMBL" id="BCX88035.1"/>
    </source>
</evidence>
<evidence type="ECO:0000259" key="11">
    <source>
        <dbReference type="Pfam" id="PF16916"/>
    </source>
</evidence>
<dbReference type="InterPro" id="IPR027469">
    <property type="entry name" value="Cation_efflux_TMD_sf"/>
</dbReference>
<evidence type="ECO:0000256" key="9">
    <source>
        <dbReference type="SAM" id="Phobius"/>
    </source>
</evidence>
<dbReference type="KEGG" id="meiy:MIN45_P0402"/>
<dbReference type="InterPro" id="IPR058533">
    <property type="entry name" value="Cation_efflux_TM"/>
</dbReference>
<keyword evidence="13" id="KW-1185">Reference proteome</keyword>
<dbReference type="InterPro" id="IPR027470">
    <property type="entry name" value="Cation_efflux_CTD"/>
</dbReference>
<dbReference type="NCBIfam" id="TIGR01297">
    <property type="entry name" value="CDF"/>
    <property type="match status" value="1"/>
</dbReference>
<dbReference type="GO" id="GO:0016020">
    <property type="term" value="C:membrane"/>
    <property type="evidence" value="ECO:0007669"/>
    <property type="project" value="UniProtKB-SubCell"/>
</dbReference>
<dbReference type="SUPFAM" id="SSF161111">
    <property type="entry name" value="Cation efflux protein transmembrane domain-like"/>
    <property type="match status" value="1"/>
</dbReference>
<gene>
    <name evidence="12" type="ORF">MIN45_P0402</name>
</gene>
<comment type="subcellular location">
    <subcellularLocation>
        <location evidence="1">Membrane</location>
        <topology evidence="1">Multi-pass membrane protein</topology>
    </subcellularLocation>
</comment>
<dbReference type="EMBL" id="AP024718">
    <property type="protein sequence ID" value="BCX88035.1"/>
    <property type="molecule type" value="Genomic_DNA"/>
</dbReference>
<comment type="similarity">
    <text evidence="2">Belongs to the cation diffusion facilitator (CDF) transporter (TC 2.A.4) family. FieF subfamily.</text>
</comment>
<dbReference type="InterPro" id="IPR036837">
    <property type="entry name" value="Cation_efflux_CTD_sf"/>
</dbReference>
<dbReference type="GO" id="GO:0006829">
    <property type="term" value="P:zinc ion transport"/>
    <property type="evidence" value="ECO:0007669"/>
    <property type="project" value="UniProtKB-KW"/>
</dbReference>
<evidence type="ECO:0000256" key="7">
    <source>
        <dbReference type="ARBA" id="ARBA00022989"/>
    </source>
</evidence>
<keyword evidence="5 9" id="KW-0812">Transmembrane</keyword>
<keyword evidence="6" id="KW-0864">Zinc transport</keyword>
<evidence type="ECO:0000256" key="1">
    <source>
        <dbReference type="ARBA" id="ARBA00004141"/>
    </source>
</evidence>
<keyword evidence="6" id="KW-0406">Ion transport</keyword>
<feature type="transmembrane region" description="Helical" evidence="9">
    <location>
        <begin position="162"/>
        <end position="181"/>
    </location>
</feature>
<evidence type="ECO:0008006" key="14">
    <source>
        <dbReference type="Google" id="ProtNLM"/>
    </source>
</evidence>
<feature type="transmembrane region" description="Helical" evidence="9">
    <location>
        <begin position="86"/>
        <end position="107"/>
    </location>
</feature>
<name>A0AAU9C6M3_9GAMM</name>
<evidence type="ECO:0000256" key="4">
    <source>
        <dbReference type="ARBA" id="ARBA00022496"/>
    </source>
</evidence>
<dbReference type="FunFam" id="1.20.1510.10:FF:000006">
    <property type="entry name" value="Divalent cation efflux transporter"/>
    <property type="match status" value="1"/>
</dbReference>
<evidence type="ECO:0000256" key="6">
    <source>
        <dbReference type="ARBA" id="ARBA00022906"/>
    </source>
</evidence>
<evidence type="ECO:0000256" key="3">
    <source>
        <dbReference type="ARBA" id="ARBA00022448"/>
    </source>
</evidence>
<proteinExistence type="inferred from homology"/>
<evidence type="ECO:0000256" key="2">
    <source>
        <dbReference type="ARBA" id="ARBA00010212"/>
    </source>
</evidence>
<dbReference type="Gene3D" id="3.30.70.1350">
    <property type="entry name" value="Cation efflux protein, cytoplasmic domain"/>
    <property type="match status" value="1"/>
</dbReference>
<evidence type="ECO:0000259" key="10">
    <source>
        <dbReference type="Pfam" id="PF01545"/>
    </source>
</evidence>
<dbReference type="SUPFAM" id="SSF160240">
    <property type="entry name" value="Cation efflux protein cytoplasmic domain-like"/>
    <property type="match status" value="1"/>
</dbReference>
<feature type="transmembrane region" description="Helical" evidence="9">
    <location>
        <begin position="187"/>
        <end position="205"/>
    </location>
</feature>
<dbReference type="PANTHER" id="PTHR43840">
    <property type="entry name" value="MITOCHONDRIAL METAL TRANSPORTER 1-RELATED"/>
    <property type="match status" value="1"/>
</dbReference>
<dbReference type="Gene3D" id="1.20.1510.10">
    <property type="entry name" value="Cation efflux protein transmembrane domain"/>
    <property type="match status" value="1"/>
</dbReference>
<dbReference type="Proteomes" id="UP001321450">
    <property type="component" value="Chromosome"/>
</dbReference>
<feature type="transmembrane region" description="Helical" evidence="9">
    <location>
        <begin position="17"/>
        <end position="38"/>
    </location>
</feature>
<organism evidence="12 13">
    <name type="scientific">Methylomarinovum tepidoasis</name>
    <dbReference type="NCBI Taxonomy" id="2840183"/>
    <lineage>
        <taxon>Bacteria</taxon>
        <taxon>Pseudomonadati</taxon>
        <taxon>Pseudomonadota</taxon>
        <taxon>Gammaproteobacteria</taxon>
        <taxon>Methylococcales</taxon>
        <taxon>Methylothermaceae</taxon>
        <taxon>Methylomarinovum</taxon>
    </lineage>
</organism>
<protein>
    <recommendedName>
        <fullName evidence="14">Cation diffusion facilitator family transporter</fullName>
    </recommendedName>
</protein>
<evidence type="ECO:0000256" key="8">
    <source>
        <dbReference type="ARBA" id="ARBA00023136"/>
    </source>
</evidence>
<feature type="domain" description="Cation efflux protein cytoplasmic" evidence="11">
    <location>
        <begin position="217"/>
        <end position="293"/>
    </location>
</feature>
<sequence>MNTTDLRQQQSRAKRRVTLVGALVNLLLGIGKIAAGFYGRSQALIADGIHSLSDLLTDVLVLATLRIAGQAADESHPYGHARFETIATVLLGLALIGVAGGVVWDAAQRLQGEAPLWHPNIWALAAAAVSILAKEALYHYTRHVALKTRSRLLQANAWHHRSDAISSVVVLAGVAGVLYGYHFADAVAAIVVGLLIAKIGFGLVIESTRELVDTALPAHKVKAIEAAIRDTEGVRSLHSLRTRQMGGEALVDVHIQVPPNISVSEGHAIADKVRDRLLQEFEDITDVTVHIDAERDIDQPAMRLPLRREVVERLCRAWRHLPYADRIQRIQLHYLGGKVHVEIHLPVQLIQKGADPQKIAAELRAAVKPFNFIGSVQVHFTAEPPGRTNTVHDAPFVCN</sequence>
<evidence type="ECO:0000313" key="13">
    <source>
        <dbReference type="Proteomes" id="UP001321450"/>
    </source>
</evidence>
<dbReference type="InterPro" id="IPR002524">
    <property type="entry name" value="Cation_efflux"/>
</dbReference>
<keyword evidence="4" id="KW-0410">Iron transport</keyword>
<dbReference type="GO" id="GO:0008324">
    <property type="term" value="F:monoatomic cation transmembrane transporter activity"/>
    <property type="evidence" value="ECO:0007669"/>
    <property type="project" value="InterPro"/>
</dbReference>
<dbReference type="Pfam" id="PF01545">
    <property type="entry name" value="Cation_efflux"/>
    <property type="match status" value="1"/>
</dbReference>
<dbReference type="PANTHER" id="PTHR43840:SF15">
    <property type="entry name" value="MITOCHONDRIAL METAL TRANSPORTER 1-RELATED"/>
    <property type="match status" value="1"/>
</dbReference>
<keyword evidence="4" id="KW-0408">Iron</keyword>
<feature type="domain" description="Cation efflux protein transmembrane" evidence="10">
    <location>
        <begin position="19"/>
        <end position="212"/>
    </location>
</feature>
<dbReference type="RefSeq" id="WP_286293080.1">
    <property type="nucleotide sequence ID" value="NZ_AP024718.1"/>
</dbReference>
<accession>A0AAU9C6M3</accession>
<evidence type="ECO:0000256" key="5">
    <source>
        <dbReference type="ARBA" id="ARBA00022692"/>
    </source>
</evidence>
<reference evidence="13" key="1">
    <citation type="journal article" date="2024" name="Int. J. Syst. Evol. Microbiol.">
        <title>Methylomarinovum tepidoasis sp. nov., a moderately thermophilic methanotroph of the family Methylothermaceae isolated from a deep-sea hydrothermal field.</title>
        <authorList>
            <person name="Hirayama H."/>
            <person name="Takaki Y."/>
            <person name="Abe M."/>
            <person name="Miyazaki M."/>
            <person name="Uematsu K."/>
            <person name="Matsui Y."/>
            <person name="Takai K."/>
        </authorList>
    </citation>
    <scope>NUCLEOTIDE SEQUENCE [LARGE SCALE GENOMIC DNA]</scope>
    <source>
        <strain evidence="13">IN45</strain>
    </source>
</reference>
<dbReference type="AlphaFoldDB" id="A0AAU9C6M3"/>
<keyword evidence="6" id="KW-0862">Zinc</keyword>
<dbReference type="Pfam" id="PF16916">
    <property type="entry name" value="ZT_dimer"/>
    <property type="match status" value="1"/>
</dbReference>